<comment type="caution">
    <text evidence="12">The sequence shown here is derived from an EMBL/GenBank/DDBJ whole genome shotgun (WGS) entry which is preliminary data.</text>
</comment>
<evidence type="ECO:0000313" key="13">
    <source>
        <dbReference type="Proteomes" id="UP000622317"/>
    </source>
</evidence>
<evidence type="ECO:0000259" key="11">
    <source>
        <dbReference type="PROSITE" id="PS51760"/>
    </source>
</evidence>
<accession>A0A927F560</accession>
<dbReference type="AlphaFoldDB" id="A0A927F560"/>
<evidence type="ECO:0000256" key="9">
    <source>
        <dbReference type="ARBA" id="ARBA00023326"/>
    </source>
</evidence>
<comment type="catalytic activity">
    <reaction evidence="1">
        <text>Endohydrolysis of (1-&gt;4)-beta-D-xylosidic linkages in xylans.</text>
        <dbReference type="EC" id="3.2.1.8"/>
    </reaction>
</comment>
<dbReference type="InterPro" id="IPR044846">
    <property type="entry name" value="GH10"/>
</dbReference>
<dbReference type="SMART" id="SM00633">
    <property type="entry name" value="Glyco_10"/>
    <property type="match status" value="1"/>
</dbReference>
<dbReference type="Pfam" id="PF00331">
    <property type="entry name" value="Glyco_hydro_10"/>
    <property type="match status" value="1"/>
</dbReference>
<dbReference type="Gene3D" id="3.20.20.80">
    <property type="entry name" value="Glycosidases"/>
    <property type="match status" value="1"/>
</dbReference>
<dbReference type="EMBL" id="JACYFG010000002">
    <property type="protein sequence ID" value="MBD5778084.1"/>
    <property type="molecule type" value="Genomic_DNA"/>
</dbReference>
<dbReference type="SUPFAM" id="SSF51445">
    <property type="entry name" value="(Trans)glycosidases"/>
    <property type="match status" value="1"/>
</dbReference>
<dbReference type="Proteomes" id="UP000622317">
    <property type="component" value="Unassembled WGS sequence"/>
</dbReference>
<organism evidence="12 13">
    <name type="scientific">Pelagicoccus enzymogenes</name>
    <dbReference type="NCBI Taxonomy" id="2773457"/>
    <lineage>
        <taxon>Bacteria</taxon>
        <taxon>Pseudomonadati</taxon>
        <taxon>Verrucomicrobiota</taxon>
        <taxon>Opitutia</taxon>
        <taxon>Puniceicoccales</taxon>
        <taxon>Pelagicoccaceae</taxon>
        <taxon>Pelagicoccus</taxon>
    </lineage>
</organism>
<reference evidence="12" key="1">
    <citation type="submission" date="2020-09" db="EMBL/GenBank/DDBJ databases">
        <title>Pelagicoccus enzymogenes sp. nov. with an EPS production, isolated from marine sediment.</title>
        <authorList>
            <person name="Feng X."/>
        </authorList>
    </citation>
    <scope>NUCLEOTIDE SEQUENCE</scope>
    <source>
        <strain evidence="12">NFK12</strain>
    </source>
</reference>
<sequence length="663" mass="73097">MKKRLPLCSFAIALLAPSILNGQNATAIVMEAENATLGSSFSTATADGVTYITPSVNFTGSAPTSASTVASFSVTFPEAGDYELFARIYVGNGAANDDSFIPANDLGDATVGNNDDWSAANGLWNAGFSDPDEIVLSVGDTGTTTWKWIRVSTFSDVGLLTVPSSQLAQTYKLASREDGLRIDKIAFGPLRVSFTVDQLDNGLAGWDQRQPNDGQDFQATGPILAHGKSKFLGSVWSSTASNNKDFEFYWNGMWHGNGGKWGSVESTRDNMNWSNLDQGYQFAKANGVKFNFHVLLWGAQQPSWISALPPAEQLEEIEEWMSLVANRYPDIDYLQVVNEPINAPPDGSVSPEGGSSRANYIAALGGTGETGFDWILESFRLARHYFPDTPLMINEYNIEGNHDRSDRYLEIIQTLQAEDLIDLVGFQGHAFSTKFASSQDLSTILDKIASTGLPIMITEMEIDGHDDYVQLAEYQRVFPIYWDHPSVIGVNISGHIGNWRADQGAVLVNDNFTERLALQWLREYVADSGWTSFSGYLSKRDLDSQVHAFTNDADGDKLSTGLEFLLGSDPQFPFNEVAPLWAWSMKRGELTLPFSPDTGEGKVTIQSSVDLKHWQDEASYDLRFRRAEGMEIVGSDESPVLRFQGNAFSEPALYYRLKFSLPQ</sequence>
<dbReference type="RefSeq" id="WP_191615210.1">
    <property type="nucleotide sequence ID" value="NZ_JACYFG010000002.1"/>
</dbReference>
<dbReference type="PANTHER" id="PTHR31490">
    <property type="entry name" value="GLYCOSYL HYDROLASE"/>
    <property type="match status" value="1"/>
</dbReference>
<evidence type="ECO:0000256" key="2">
    <source>
        <dbReference type="ARBA" id="ARBA00007495"/>
    </source>
</evidence>
<keyword evidence="6" id="KW-0378">Hydrolase</keyword>
<evidence type="ECO:0000256" key="5">
    <source>
        <dbReference type="ARBA" id="ARBA00022729"/>
    </source>
</evidence>
<gene>
    <name evidence="12" type="ORF">IEN85_01065</name>
</gene>
<proteinExistence type="inferred from homology"/>
<evidence type="ECO:0000256" key="7">
    <source>
        <dbReference type="ARBA" id="ARBA00023277"/>
    </source>
</evidence>
<keyword evidence="13" id="KW-1185">Reference proteome</keyword>
<evidence type="ECO:0000256" key="8">
    <source>
        <dbReference type="ARBA" id="ARBA00023295"/>
    </source>
</evidence>
<evidence type="ECO:0000256" key="6">
    <source>
        <dbReference type="ARBA" id="ARBA00022801"/>
    </source>
</evidence>
<keyword evidence="8" id="KW-0326">Glycosidase</keyword>
<comment type="similarity">
    <text evidence="2">Belongs to the glycosyl hydrolase 10 (cellulase F) family.</text>
</comment>
<dbReference type="GO" id="GO:0031176">
    <property type="term" value="F:endo-1,4-beta-xylanase activity"/>
    <property type="evidence" value="ECO:0007669"/>
    <property type="project" value="UniProtKB-EC"/>
</dbReference>
<dbReference type="PROSITE" id="PS51760">
    <property type="entry name" value="GH10_2"/>
    <property type="match status" value="1"/>
</dbReference>
<evidence type="ECO:0000256" key="10">
    <source>
        <dbReference type="SAM" id="SignalP"/>
    </source>
</evidence>
<feature type="chain" id="PRO_5037943465" description="endo-1,4-beta-xylanase" evidence="10">
    <location>
        <begin position="28"/>
        <end position="663"/>
    </location>
</feature>
<name>A0A927F560_9BACT</name>
<evidence type="ECO:0000313" key="12">
    <source>
        <dbReference type="EMBL" id="MBD5778084.1"/>
    </source>
</evidence>
<evidence type="ECO:0000256" key="1">
    <source>
        <dbReference type="ARBA" id="ARBA00000681"/>
    </source>
</evidence>
<keyword evidence="4" id="KW-0858">Xylan degradation</keyword>
<protein>
    <recommendedName>
        <fullName evidence="3">endo-1,4-beta-xylanase</fullName>
        <ecNumber evidence="3">3.2.1.8</ecNumber>
    </recommendedName>
</protein>
<dbReference type="InterPro" id="IPR001000">
    <property type="entry name" value="GH10_dom"/>
</dbReference>
<evidence type="ECO:0000256" key="4">
    <source>
        <dbReference type="ARBA" id="ARBA00022651"/>
    </source>
</evidence>
<dbReference type="EC" id="3.2.1.8" evidence="3"/>
<keyword evidence="5 10" id="KW-0732">Signal</keyword>
<dbReference type="GO" id="GO:0045493">
    <property type="term" value="P:xylan catabolic process"/>
    <property type="evidence" value="ECO:0007669"/>
    <property type="project" value="UniProtKB-KW"/>
</dbReference>
<dbReference type="InterPro" id="IPR017853">
    <property type="entry name" value="GH"/>
</dbReference>
<dbReference type="PANTHER" id="PTHR31490:SF88">
    <property type="entry name" value="BETA-XYLANASE"/>
    <property type="match status" value="1"/>
</dbReference>
<feature type="domain" description="GH10" evidence="11">
    <location>
        <begin position="218"/>
        <end position="524"/>
    </location>
</feature>
<feature type="signal peptide" evidence="10">
    <location>
        <begin position="1"/>
        <end position="27"/>
    </location>
</feature>
<keyword evidence="7" id="KW-0119">Carbohydrate metabolism</keyword>
<evidence type="ECO:0000256" key="3">
    <source>
        <dbReference type="ARBA" id="ARBA00012590"/>
    </source>
</evidence>
<dbReference type="Gene3D" id="2.60.120.260">
    <property type="entry name" value="Galactose-binding domain-like"/>
    <property type="match status" value="1"/>
</dbReference>
<keyword evidence="9" id="KW-0624">Polysaccharide degradation</keyword>